<dbReference type="AlphaFoldDB" id="A0A7S1RCH1"/>
<dbReference type="SMART" id="SM00223">
    <property type="entry name" value="APPLE"/>
    <property type="match status" value="1"/>
</dbReference>
<evidence type="ECO:0000256" key="3">
    <source>
        <dbReference type="SAM" id="MobiDB-lite"/>
    </source>
</evidence>
<reference evidence="5" key="1">
    <citation type="submission" date="2021-01" db="EMBL/GenBank/DDBJ databases">
        <authorList>
            <person name="Corre E."/>
            <person name="Pelletier E."/>
            <person name="Niang G."/>
            <person name="Scheremetjew M."/>
            <person name="Finn R."/>
            <person name="Kale V."/>
            <person name="Holt S."/>
            <person name="Cochrane G."/>
            <person name="Meng A."/>
            <person name="Brown T."/>
            <person name="Cohen L."/>
        </authorList>
    </citation>
    <scope>NUCLEOTIDE SEQUENCE</scope>
    <source>
        <strain evidence="5">OF101</strain>
    </source>
</reference>
<dbReference type="Gene3D" id="3.50.4.10">
    <property type="entry name" value="Hepatocyte Growth Factor"/>
    <property type="match status" value="2"/>
</dbReference>
<evidence type="ECO:0000313" key="5">
    <source>
        <dbReference type="EMBL" id="CAD9162093.1"/>
    </source>
</evidence>
<sequence length="226" mass="24467">MARLARAYSRPGLGQQQRAGASSAEAEPKPQEEPEPAQAQPEPQPERQPEPRPEPTPEPRQEPTPEPAACGRFEDLLMDTDVIGELIGEESAASVDHCCGLCNRRAGCEGFAYLDTFHMCYLKAHLSGTYAKEGSLARMRPGATAPRDDPAVLCMGYSELREDTDLAGDLLAAVHGASPTQCCMACEEAAGCRGFAFLDEHKQCYLKANVTGTFEKMDCVARTKMS</sequence>
<evidence type="ECO:0000259" key="4">
    <source>
        <dbReference type="PROSITE" id="PS50948"/>
    </source>
</evidence>
<gene>
    <name evidence="5" type="ORF">ACAT0790_LOCUS38858</name>
</gene>
<protein>
    <recommendedName>
        <fullName evidence="4">Apple domain-containing protein</fullName>
    </recommendedName>
</protein>
<organism evidence="5">
    <name type="scientific">Alexandrium catenella</name>
    <name type="common">Red tide dinoflagellate</name>
    <name type="synonym">Gonyaulax catenella</name>
    <dbReference type="NCBI Taxonomy" id="2925"/>
    <lineage>
        <taxon>Eukaryota</taxon>
        <taxon>Sar</taxon>
        <taxon>Alveolata</taxon>
        <taxon>Dinophyceae</taxon>
        <taxon>Gonyaulacales</taxon>
        <taxon>Pyrocystaceae</taxon>
        <taxon>Alexandrium</taxon>
    </lineage>
</organism>
<dbReference type="GO" id="GO:0005576">
    <property type="term" value="C:extracellular region"/>
    <property type="evidence" value="ECO:0007669"/>
    <property type="project" value="InterPro"/>
</dbReference>
<keyword evidence="1" id="KW-0677">Repeat</keyword>
<proteinExistence type="predicted"/>
<evidence type="ECO:0000256" key="1">
    <source>
        <dbReference type="ARBA" id="ARBA00022737"/>
    </source>
</evidence>
<feature type="region of interest" description="Disordered" evidence="3">
    <location>
        <begin position="1"/>
        <end position="69"/>
    </location>
</feature>
<feature type="compositionally biased region" description="Basic and acidic residues" evidence="3">
    <location>
        <begin position="44"/>
        <end position="63"/>
    </location>
</feature>
<dbReference type="Pfam" id="PF14295">
    <property type="entry name" value="PAN_4"/>
    <property type="match status" value="1"/>
</dbReference>
<evidence type="ECO:0000256" key="2">
    <source>
        <dbReference type="ARBA" id="ARBA00023157"/>
    </source>
</evidence>
<dbReference type="Pfam" id="PF00024">
    <property type="entry name" value="PAN_1"/>
    <property type="match status" value="1"/>
</dbReference>
<dbReference type="PROSITE" id="PS50948">
    <property type="entry name" value="PAN"/>
    <property type="match status" value="1"/>
</dbReference>
<dbReference type="InterPro" id="IPR003609">
    <property type="entry name" value="Pan_app"/>
</dbReference>
<name>A0A7S1RCH1_ALECA</name>
<dbReference type="InterPro" id="IPR000177">
    <property type="entry name" value="Apple"/>
</dbReference>
<feature type="domain" description="Apple" evidence="4">
    <location>
        <begin position="154"/>
        <end position="219"/>
    </location>
</feature>
<dbReference type="GO" id="GO:0006508">
    <property type="term" value="P:proteolysis"/>
    <property type="evidence" value="ECO:0007669"/>
    <property type="project" value="InterPro"/>
</dbReference>
<accession>A0A7S1RCH1</accession>
<dbReference type="EMBL" id="HBGE01064834">
    <property type="protein sequence ID" value="CAD9162093.1"/>
    <property type="molecule type" value="Transcribed_RNA"/>
</dbReference>
<keyword evidence="2" id="KW-1015">Disulfide bond</keyword>